<gene>
    <name evidence="3" type="ORF">QN217_00750</name>
</gene>
<feature type="region of interest" description="Disordered" evidence="1">
    <location>
        <begin position="29"/>
        <end position="48"/>
    </location>
</feature>
<dbReference type="EMBL" id="CP129675">
    <property type="protein sequence ID" value="XDS46708.1"/>
    <property type="molecule type" value="Genomic_DNA"/>
</dbReference>
<proteinExistence type="predicted"/>
<name>A0AB39UD81_9BIFI</name>
<protein>
    <submittedName>
        <fullName evidence="3">AAA family ATPase</fullName>
    </submittedName>
</protein>
<feature type="domain" description="Protein CR006 P-loop" evidence="2">
    <location>
        <begin position="9"/>
        <end position="159"/>
    </location>
</feature>
<evidence type="ECO:0000313" key="3">
    <source>
        <dbReference type="EMBL" id="XDS46708.1"/>
    </source>
</evidence>
<evidence type="ECO:0000259" key="2">
    <source>
        <dbReference type="Pfam" id="PF13166"/>
    </source>
</evidence>
<accession>A0AB39UD81</accession>
<reference evidence="3" key="1">
    <citation type="submission" date="2023-07" db="EMBL/GenBank/DDBJ databases">
        <title>Bifidobacterium aquikefiriaerophilum sp. nov. and Bifidobacterium eccum sp. nov., isolated from water kefir.</title>
        <authorList>
            <person name="Breselge S."/>
            <person name="Bellassi P."/>
            <person name="Barcenilla C."/>
            <person name="Alvarez-Ordonez A."/>
            <person name="Morelli L."/>
            <person name="Cotter P.D."/>
        </authorList>
    </citation>
    <scope>NUCLEOTIDE SEQUENCE</scope>
    <source>
        <strain evidence="3">WK048_4_13</strain>
    </source>
</reference>
<sequence length="163" mass="18284">MQKQLQTSKNMVKTANNDIKSVTTKAAKRIKDFSNPQIAPTSYDRNDFKRDIPAAKQLNSEEIKQANETLREDSDLTPISTTTFPTVDISSYAKATNELMRRSISQSAAIKEIGDNVPKRNFASQGMETHSRNPDEHCAFCGGLLTPERWALLDNYFSNAEKP</sequence>
<dbReference type="InterPro" id="IPR026866">
    <property type="entry name" value="CR006_AAA"/>
</dbReference>
<organism evidence="3">
    <name type="scientific">Bifidobacterium fermentum</name>
    <dbReference type="NCBI Taxonomy" id="3059035"/>
    <lineage>
        <taxon>Bacteria</taxon>
        <taxon>Bacillati</taxon>
        <taxon>Actinomycetota</taxon>
        <taxon>Actinomycetes</taxon>
        <taxon>Bifidobacteriales</taxon>
        <taxon>Bifidobacteriaceae</taxon>
        <taxon>Bifidobacterium</taxon>
    </lineage>
</organism>
<dbReference type="Pfam" id="PF13166">
    <property type="entry name" value="AAA_13"/>
    <property type="match status" value="1"/>
</dbReference>
<dbReference type="AlphaFoldDB" id="A0AB39UD81"/>
<dbReference type="RefSeq" id="WP_152596800.1">
    <property type="nucleotide sequence ID" value="NZ_CP129675.1"/>
</dbReference>
<evidence type="ECO:0000256" key="1">
    <source>
        <dbReference type="SAM" id="MobiDB-lite"/>
    </source>
</evidence>